<keyword evidence="3" id="KW-1185">Reference proteome</keyword>
<accession>A0A0F5JUP6</accession>
<feature type="region of interest" description="Disordered" evidence="1">
    <location>
        <begin position="59"/>
        <end position="93"/>
    </location>
</feature>
<evidence type="ECO:0000256" key="1">
    <source>
        <dbReference type="SAM" id="MobiDB-lite"/>
    </source>
</evidence>
<reference evidence="2 3" key="1">
    <citation type="submission" date="2015-03" db="EMBL/GenBank/DDBJ databases">
        <title>Draft Genome Sequence of Burkholderia andropogonis type strain ICMP2807, isolated from Sorghum bicolor.</title>
        <authorList>
            <person name="Lopes-Santos L."/>
            <person name="Castro D.B."/>
            <person name="Ottoboni L.M."/>
            <person name="Park D."/>
            <person name="Weirc B.S."/>
            <person name="Destefano S.A."/>
        </authorList>
    </citation>
    <scope>NUCLEOTIDE SEQUENCE [LARGE SCALE GENOMIC DNA]</scope>
    <source>
        <strain evidence="2 3">ICMP2807</strain>
    </source>
</reference>
<protein>
    <submittedName>
        <fullName evidence="2">Uncharacterized protein</fullName>
    </submittedName>
</protein>
<dbReference type="STRING" id="28092.WM40_22425"/>
<gene>
    <name evidence="2" type="ORF">WM40_22425</name>
</gene>
<dbReference type="EMBL" id="LAQU01000038">
    <property type="protein sequence ID" value="KKB61568.1"/>
    <property type="molecule type" value="Genomic_DNA"/>
</dbReference>
<organism evidence="2 3">
    <name type="scientific">Robbsia andropogonis</name>
    <dbReference type="NCBI Taxonomy" id="28092"/>
    <lineage>
        <taxon>Bacteria</taxon>
        <taxon>Pseudomonadati</taxon>
        <taxon>Pseudomonadota</taxon>
        <taxon>Betaproteobacteria</taxon>
        <taxon>Burkholderiales</taxon>
        <taxon>Burkholderiaceae</taxon>
        <taxon>Robbsia</taxon>
    </lineage>
</organism>
<sequence>MPNETSRAMPVFLGPCTPNVATGDAGIPDAKARGPLYYVQCNSLIQAVRRVPTTAAAASRMSRGQAAGAQTGFRPLASRANRSHRGWGTLRAL</sequence>
<dbReference type="PATRIC" id="fig|28092.6.peg.5271"/>
<dbReference type="AlphaFoldDB" id="A0A0F5JUP6"/>
<proteinExistence type="predicted"/>
<dbReference type="Proteomes" id="UP000033618">
    <property type="component" value="Unassembled WGS sequence"/>
</dbReference>
<evidence type="ECO:0000313" key="2">
    <source>
        <dbReference type="EMBL" id="KKB61568.1"/>
    </source>
</evidence>
<name>A0A0F5JUP6_9BURK</name>
<evidence type="ECO:0000313" key="3">
    <source>
        <dbReference type="Proteomes" id="UP000033618"/>
    </source>
</evidence>
<comment type="caution">
    <text evidence="2">The sequence shown here is derived from an EMBL/GenBank/DDBJ whole genome shotgun (WGS) entry which is preliminary data.</text>
</comment>